<dbReference type="InterPro" id="IPR038109">
    <property type="entry name" value="DNA_bind_recomb_sf"/>
</dbReference>
<dbReference type="AlphaFoldDB" id="A0AA90YT25"/>
<dbReference type="InterPro" id="IPR050639">
    <property type="entry name" value="SSR_resolvase"/>
</dbReference>
<feature type="coiled-coil region" evidence="1">
    <location>
        <begin position="386"/>
        <end position="413"/>
    </location>
</feature>
<gene>
    <name evidence="4" type="ORF">GS634_09785</name>
</gene>
<dbReference type="PROSITE" id="PS51736">
    <property type="entry name" value="RECOMBINASES_3"/>
    <property type="match status" value="1"/>
</dbReference>
<organism evidence="4 5">
    <name type="scientific">Ruegeria atlantica</name>
    <dbReference type="NCBI Taxonomy" id="81569"/>
    <lineage>
        <taxon>Bacteria</taxon>
        <taxon>Pseudomonadati</taxon>
        <taxon>Pseudomonadota</taxon>
        <taxon>Alphaproteobacteria</taxon>
        <taxon>Rhodobacterales</taxon>
        <taxon>Roseobacteraceae</taxon>
        <taxon>Ruegeria</taxon>
    </lineage>
</organism>
<dbReference type="SUPFAM" id="SSF53041">
    <property type="entry name" value="Resolvase-like"/>
    <property type="match status" value="1"/>
</dbReference>
<dbReference type="InterPro" id="IPR036162">
    <property type="entry name" value="Resolvase-like_N_sf"/>
</dbReference>
<dbReference type="GO" id="GO:0000150">
    <property type="term" value="F:DNA strand exchange activity"/>
    <property type="evidence" value="ECO:0007669"/>
    <property type="project" value="InterPro"/>
</dbReference>
<dbReference type="PANTHER" id="PTHR30461:SF23">
    <property type="entry name" value="DNA RECOMBINASE-RELATED"/>
    <property type="match status" value="1"/>
</dbReference>
<feature type="domain" description="Resolvase/invertase-type recombinase catalytic" evidence="2">
    <location>
        <begin position="2"/>
        <end position="150"/>
    </location>
</feature>
<dbReference type="CDD" id="cd00338">
    <property type="entry name" value="Ser_Recombinase"/>
    <property type="match status" value="1"/>
</dbReference>
<dbReference type="InterPro" id="IPR025827">
    <property type="entry name" value="Zn_ribbon_recom_dom"/>
</dbReference>
<proteinExistence type="predicted"/>
<dbReference type="RefSeq" id="WP_171329822.1">
    <property type="nucleotide sequence ID" value="NZ_WVRA01000003.1"/>
</dbReference>
<feature type="domain" description="Recombinase" evidence="3">
    <location>
        <begin position="149"/>
        <end position="291"/>
    </location>
</feature>
<dbReference type="Gene3D" id="3.40.50.1390">
    <property type="entry name" value="Resolvase, N-terminal catalytic domain"/>
    <property type="match status" value="1"/>
</dbReference>
<accession>A0AA90YT25</accession>
<evidence type="ECO:0000313" key="4">
    <source>
        <dbReference type="EMBL" id="NOE18406.1"/>
    </source>
</evidence>
<dbReference type="InterPro" id="IPR006119">
    <property type="entry name" value="Resolv_N"/>
</dbReference>
<dbReference type="EMBL" id="WVRA01000003">
    <property type="protein sequence ID" value="NOE18406.1"/>
    <property type="molecule type" value="Genomic_DNA"/>
</dbReference>
<dbReference type="Gene3D" id="3.90.1750.20">
    <property type="entry name" value="Putative Large Serine Recombinase, Chain B, Domain 2"/>
    <property type="match status" value="1"/>
</dbReference>
<sequence length="555" mass="61361">MRAAIYARYSTDLQSDASIEDQHRLCLRLIDGNGWQEAETYSDRGLSGASHLRPGYQRLLEDARRNVFDVVVAEGLDRISRDQEHIAAFFKQIRFQGIPIVTVAEGEISELHIGLKGTMSSLFLKDLAQKTHRGLEGRVRKGKSAGGITYGCDVVRDMGADGFTTTGERRINESQAQIVQRIFQDYSHGLSPRNIAAHLNDEGIPGPRGTWGASTIYGNQQRGTGILNNELYFGRLVWNRQRFVKDPNSGKRQAQANPPEEWVIEDVPDLRIVPDDLWNAVKTRQEKTRNAAISDGIKKLGLTKRARHLFSGLLTCGCCGGGVIQVGKQYYGCSAHKNKGTCGNRLTIMRTDLEDRVLYGLKEQLLHPDLIAEFTIAYQEEYNRLAGSIQQERSKTERDLAKLESKIANLINAISDGVFHPSMKEKLTELEARKVEFEGIINSVSDEPPVLLHPGLSDVYREQVANLTTALRDPSSQAKATSIIRSCLSEIRLIPDDGKYAIKLVGELAGLLALGASQNEQSRPGAACSRLCSTALVAGAGFGLCRTIVVLRKFK</sequence>
<keyword evidence="1" id="KW-0175">Coiled coil</keyword>
<dbReference type="Pfam" id="PF00239">
    <property type="entry name" value="Resolvase"/>
    <property type="match status" value="1"/>
</dbReference>
<name>A0AA90YT25_9RHOB</name>
<dbReference type="InterPro" id="IPR011109">
    <property type="entry name" value="DNA_bind_recombinase_dom"/>
</dbReference>
<protein>
    <submittedName>
        <fullName evidence="4">Recombinase family protein</fullName>
    </submittedName>
</protein>
<dbReference type="GO" id="GO:0003677">
    <property type="term" value="F:DNA binding"/>
    <property type="evidence" value="ECO:0007669"/>
    <property type="project" value="InterPro"/>
</dbReference>
<dbReference type="Pfam" id="PF07508">
    <property type="entry name" value="Recombinase"/>
    <property type="match status" value="1"/>
</dbReference>
<dbReference type="PROSITE" id="PS51737">
    <property type="entry name" value="RECOMBINASE_DNA_BIND"/>
    <property type="match status" value="1"/>
</dbReference>
<evidence type="ECO:0000256" key="1">
    <source>
        <dbReference type="SAM" id="Coils"/>
    </source>
</evidence>
<dbReference type="Proteomes" id="UP000597886">
    <property type="component" value="Unassembled WGS sequence"/>
</dbReference>
<evidence type="ECO:0000259" key="2">
    <source>
        <dbReference type="PROSITE" id="PS51736"/>
    </source>
</evidence>
<reference evidence="4" key="1">
    <citation type="submission" date="2019-12" db="EMBL/GenBank/DDBJ databases">
        <title>Ruegeria JWLKs population differentiation of coral mucus and skeleton niches.</title>
        <authorList>
            <person name="Luo D."/>
        </authorList>
    </citation>
    <scope>NUCLEOTIDE SEQUENCE</scope>
    <source>
        <strain evidence="4">HKCCD6181</strain>
    </source>
</reference>
<evidence type="ECO:0000259" key="3">
    <source>
        <dbReference type="PROSITE" id="PS51737"/>
    </source>
</evidence>
<dbReference type="Pfam" id="PF13408">
    <property type="entry name" value="Zn_ribbon_recom"/>
    <property type="match status" value="1"/>
</dbReference>
<dbReference type="PANTHER" id="PTHR30461">
    <property type="entry name" value="DNA-INVERTASE FROM LAMBDOID PROPHAGE"/>
    <property type="match status" value="1"/>
</dbReference>
<dbReference type="SMART" id="SM00857">
    <property type="entry name" value="Resolvase"/>
    <property type="match status" value="1"/>
</dbReference>
<comment type="caution">
    <text evidence="4">The sequence shown here is derived from an EMBL/GenBank/DDBJ whole genome shotgun (WGS) entry which is preliminary data.</text>
</comment>
<evidence type="ECO:0000313" key="5">
    <source>
        <dbReference type="Proteomes" id="UP000597886"/>
    </source>
</evidence>